<comment type="subcellular location">
    <subcellularLocation>
        <location evidence="1">Membrane</location>
        <topology evidence="1">Single-pass type I membrane protein</topology>
    </subcellularLocation>
    <subcellularLocation>
        <location evidence="2">Secreted</location>
    </subcellularLocation>
</comment>
<keyword evidence="5" id="KW-0433">Leucine-rich repeat</keyword>
<evidence type="ECO:0000256" key="10">
    <source>
        <dbReference type="ARBA" id="ARBA00023136"/>
    </source>
</evidence>
<evidence type="ECO:0000313" key="14">
    <source>
        <dbReference type="EMBL" id="CAE5959772.1"/>
    </source>
</evidence>
<feature type="signal peptide" evidence="13">
    <location>
        <begin position="1"/>
        <end position="20"/>
    </location>
</feature>
<keyword evidence="6" id="KW-0812">Transmembrane</keyword>
<dbReference type="FunFam" id="3.80.10.10:FF:000041">
    <property type="entry name" value="LRR receptor-like serine/threonine-protein kinase ERECTA"/>
    <property type="match status" value="1"/>
</dbReference>
<evidence type="ECO:0000256" key="2">
    <source>
        <dbReference type="ARBA" id="ARBA00004613"/>
    </source>
</evidence>
<dbReference type="GO" id="GO:0005576">
    <property type="term" value="C:extracellular region"/>
    <property type="evidence" value="ECO:0007669"/>
    <property type="project" value="UniProtKB-SubCell"/>
</dbReference>
<accession>A0A8S1ZNB7</accession>
<dbReference type="SUPFAM" id="SSF52058">
    <property type="entry name" value="L domain-like"/>
    <property type="match status" value="1"/>
</dbReference>
<gene>
    <name evidence="14" type="ORF">AARE701A_LOCUS3264</name>
</gene>
<feature type="compositionally biased region" description="Pro residues" evidence="12">
    <location>
        <begin position="61"/>
        <end position="124"/>
    </location>
</feature>
<feature type="region of interest" description="Disordered" evidence="12">
    <location>
        <begin position="37"/>
        <end position="127"/>
    </location>
</feature>
<evidence type="ECO:0000256" key="1">
    <source>
        <dbReference type="ARBA" id="ARBA00004479"/>
    </source>
</evidence>
<dbReference type="PANTHER" id="PTHR32093:SF131">
    <property type="entry name" value="LEUCINE-RICH REPEAT-CONTAINING N-TERMINAL PLANT-TYPE DOMAIN-CONTAINING PROTEIN"/>
    <property type="match status" value="1"/>
</dbReference>
<keyword evidence="7 13" id="KW-0732">Signal</keyword>
<dbReference type="Pfam" id="PF00560">
    <property type="entry name" value="LRR_1"/>
    <property type="match status" value="3"/>
</dbReference>
<evidence type="ECO:0000256" key="3">
    <source>
        <dbReference type="ARBA" id="ARBA00009592"/>
    </source>
</evidence>
<comment type="similarity">
    <text evidence="3">Belongs to the RLP family.</text>
</comment>
<protein>
    <recommendedName>
        <fullName evidence="16">Leucine-rich repeat family protein</fullName>
    </recommendedName>
</protein>
<evidence type="ECO:0000256" key="5">
    <source>
        <dbReference type="ARBA" id="ARBA00022614"/>
    </source>
</evidence>
<evidence type="ECO:0000256" key="11">
    <source>
        <dbReference type="ARBA" id="ARBA00023180"/>
    </source>
</evidence>
<reference evidence="14" key="1">
    <citation type="submission" date="2021-01" db="EMBL/GenBank/DDBJ databases">
        <authorList>
            <person name="Bezrukov I."/>
        </authorList>
    </citation>
    <scope>NUCLEOTIDE SEQUENCE</scope>
</reference>
<dbReference type="EMBL" id="LR999451">
    <property type="protein sequence ID" value="CAE5959772.1"/>
    <property type="molecule type" value="Genomic_DNA"/>
</dbReference>
<evidence type="ECO:0000256" key="9">
    <source>
        <dbReference type="ARBA" id="ARBA00022989"/>
    </source>
</evidence>
<evidence type="ECO:0008006" key="16">
    <source>
        <dbReference type="Google" id="ProtNLM"/>
    </source>
</evidence>
<dbReference type="Gene3D" id="3.80.10.10">
    <property type="entry name" value="Ribonuclease Inhibitor"/>
    <property type="match status" value="2"/>
</dbReference>
<keyword evidence="10" id="KW-0472">Membrane</keyword>
<feature type="chain" id="PRO_5035754713" description="Leucine-rich repeat family protein" evidence="13">
    <location>
        <begin position="21"/>
        <end position="504"/>
    </location>
</feature>
<dbReference type="InterPro" id="IPR032675">
    <property type="entry name" value="LRR_dom_sf"/>
</dbReference>
<evidence type="ECO:0000313" key="15">
    <source>
        <dbReference type="Proteomes" id="UP000682877"/>
    </source>
</evidence>
<name>A0A8S1ZNB7_ARAAE</name>
<keyword evidence="11" id="KW-0325">Glycoprotein</keyword>
<evidence type="ECO:0000256" key="6">
    <source>
        <dbReference type="ARBA" id="ARBA00022692"/>
    </source>
</evidence>
<keyword evidence="8" id="KW-0677">Repeat</keyword>
<keyword evidence="15" id="KW-1185">Reference proteome</keyword>
<evidence type="ECO:0000256" key="13">
    <source>
        <dbReference type="SAM" id="SignalP"/>
    </source>
</evidence>
<dbReference type="GO" id="GO:0016020">
    <property type="term" value="C:membrane"/>
    <property type="evidence" value="ECO:0007669"/>
    <property type="project" value="UniProtKB-SubCell"/>
</dbReference>
<dbReference type="PANTHER" id="PTHR32093">
    <property type="entry name" value="LEUCINE-RICH REPEAT EXTENSIN-LIKE PROTEIN 3-RELATED"/>
    <property type="match status" value="1"/>
</dbReference>
<dbReference type="Proteomes" id="UP000682877">
    <property type="component" value="Chromosome 1"/>
</dbReference>
<dbReference type="InterPro" id="IPR001611">
    <property type="entry name" value="Leu-rich_rpt"/>
</dbReference>
<dbReference type="InterPro" id="IPR051582">
    <property type="entry name" value="LRR_extensin-like_regulator"/>
</dbReference>
<dbReference type="AlphaFoldDB" id="A0A8S1ZNB7"/>
<dbReference type="PRINTS" id="PR01217">
    <property type="entry name" value="PRICHEXTENSN"/>
</dbReference>
<evidence type="ECO:0000256" key="7">
    <source>
        <dbReference type="ARBA" id="ARBA00022729"/>
    </source>
</evidence>
<evidence type="ECO:0000256" key="4">
    <source>
        <dbReference type="ARBA" id="ARBA00022525"/>
    </source>
</evidence>
<sequence>MASILSILLLILSLSNLHFTLPTGNSHITDRKSLEIIIGGGDDGNPPPSPSPEPEPEPEPADCPPPSPPPPCPPPPSPPPCPPPPQLPPLSPPPPPPSPLPPSPPPPRSPKKPPSPPKTSPSPPRSDLFASKLIAKVFPVLQRFKKLVEKDPFHILDSWVGNDVCNKYKGLKCAVLPGTKSLALASIQFNGYKFGGKNLRLDDFLDKLEEVTIFHANSNDFIGSVPDISKLTYLFELDLSNNKLTGDFPTNVLMKNNLTFLDLRFNSFSGSVPPQVFNLDLDVLFINNNNLVQKLPSNLGSITALYLTFANNRFTGSIPESIGNIKYLQEVLFLNNQLTGCLPYQIGNLTRATVFDVGFNQLTGPIPYSFGCLETMEQLNLAGNKFYGTIPEIVCEIACLKNVSLSYNYFTQVGPKCRKLIKRKVMDVSMNCILDLPNQKTPSECAKFFMRKQTCLNSKSLFTVPCGKNPNRVKPDQERLEEEKARVSHPVSYNTLNPDRIRNL</sequence>
<proteinExistence type="inferred from homology"/>
<evidence type="ECO:0000256" key="8">
    <source>
        <dbReference type="ARBA" id="ARBA00022737"/>
    </source>
</evidence>
<keyword evidence="4" id="KW-0964">Secreted</keyword>
<feature type="region of interest" description="Disordered" evidence="12">
    <location>
        <begin position="473"/>
        <end position="504"/>
    </location>
</feature>
<evidence type="ECO:0000256" key="12">
    <source>
        <dbReference type="SAM" id="MobiDB-lite"/>
    </source>
</evidence>
<keyword evidence="9" id="KW-1133">Transmembrane helix</keyword>
<organism evidence="14 15">
    <name type="scientific">Arabidopsis arenosa</name>
    <name type="common">Sand rock-cress</name>
    <name type="synonym">Cardaminopsis arenosa</name>
    <dbReference type="NCBI Taxonomy" id="38785"/>
    <lineage>
        <taxon>Eukaryota</taxon>
        <taxon>Viridiplantae</taxon>
        <taxon>Streptophyta</taxon>
        <taxon>Embryophyta</taxon>
        <taxon>Tracheophyta</taxon>
        <taxon>Spermatophyta</taxon>
        <taxon>Magnoliopsida</taxon>
        <taxon>eudicotyledons</taxon>
        <taxon>Gunneridae</taxon>
        <taxon>Pentapetalae</taxon>
        <taxon>rosids</taxon>
        <taxon>malvids</taxon>
        <taxon>Brassicales</taxon>
        <taxon>Brassicaceae</taxon>
        <taxon>Camelineae</taxon>
        <taxon>Arabidopsis</taxon>
    </lineage>
</organism>
<feature type="compositionally biased region" description="Basic and acidic residues" evidence="12">
    <location>
        <begin position="473"/>
        <end position="486"/>
    </location>
</feature>